<keyword evidence="6 14" id="KW-1133">Transmembrane helix</keyword>
<name>A0A1I8NYM7_STOCA</name>
<keyword evidence="7" id="KW-0915">Sodium</keyword>
<evidence type="ECO:0000313" key="15">
    <source>
        <dbReference type="EnsemblMetazoa" id="SCAU003235-PA"/>
    </source>
</evidence>
<dbReference type="Gene3D" id="2.60.470.10">
    <property type="entry name" value="Acid-sensing ion channels like domains"/>
    <property type="match status" value="1"/>
</dbReference>
<dbReference type="PANTHER" id="PTHR11690:SF288">
    <property type="entry name" value="AMILORIDE-SENSITIVE NA+ CHANNEL-RELATED"/>
    <property type="match status" value="1"/>
</dbReference>
<keyword evidence="10 12" id="KW-0739">Sodium transport</keyword>
<evidence type="ECO:0000256" key="1">
    <source>
        <dbReference type="ARBA" id="ARBA00004141"/>
    </source>
</evidence>
<keyword evidence="5 12" id="KW-0812">Transmembrane</keyword>
<evidence type="ECO:0000256" key="3">
    <source>
        <dbReference type="ARBA" id="ARBA00022448"/>
    </source>
</evidence>
<organism evidence="15 16">
    <name type="scientific">Stomoxys calcitrans</name>
    <name type="common">Stable fly</name>
    <name type="synonym">Conops calcitrans</name>
    <dbReference type="NCBI Taxonomy" id="35570"/>
    <lineage>
        <taxon>Eukaryota</taxon>
        <taxon>Metazoa</taxon>
        <taxon>Ecdysozoa</taxon>
        <taxon>Arthropoda</taxon>
        <taxon>Hexapoda</taxon>
        <taxon>Insecta</taxon>
        <taxon>Pterygota</taxon>
        <taxon>Neoptera</taxon>
        <taxon>Endopterygota</taxon>
        <taxon>Diptera</taxon>
        <taxon>Brachycera</taxon>
        <taxon>Muscomorpha</taxon>
        <taxon>Muscoidea</taxon>
        <taxon>Muscidae</taxon>
        <taxon>Stomoxys</taxon>
    </lineage>
</organism>
<protein>
    <recommendedName>
        <fullName evidence="17">Pickpocket protein 19-like</fullName>
    </recommendedName>
</protein>
<dbReference type="InterPro" id="IPR001873">
    <property type="entry name" value="ENaC"/>
</dbReference>
<dbReference type="GO" id="GO:0015280">
    <property type="term" value="F:ligand-gated sodium channel activity"/>
    <property type="evidence" value="ECO:0007669"/>
    <property type="project" value="TreeGrafter"/>
</dbReference>
<keyword evidence="11 12" id="KW-0407">Ion channel</keyword>
<dbReference type="VEuPathDB" id="VectorBase:SCAU003235"/>
<evidence type="ECO:0000256" key="14">
    <source>
        <dbReference type="SAM" id="Phobius"/>
    </source>
</evidence>
<dbReference type="AlphaFoldDB" id="A0A1I8NYM7"/>
<keyword evidence="16" id="KW-1185">Reference proteome</keyword>
<comment type="similarity">
    <text evidence="2 12">Belongs to the amiloride-sensitive sodium channel (TC 1.A.6) family.</text>
</comment>
<evidence type="ECO:0000256" key="9">
    <source>
        <dbReference type="ARBA" id="ARBA00023136"/>
    </source>
</evidence>
<evidence type="ECO:0000256" key="11">
    <source>
        <dbReference type="ARBA" id="ARBA00023303"/>
    </source>
</evidence>
<dbReference type="Proteomes" id="UP000095300">
    <property type="component" value="Unassembled WGS sequence"/>
</dbReference>
<feature type="region of interest" description="Disordered" evidence="13">
    <location>
        <begin position="1"/>
        <end position="41"/>
    </location>
</feature>
<keyword evidence="9 14" id="KW-0472">Membrane</keyword>
<feature type="region of interest" description="Disordered" evidence="13">
    <location>
        <begin position="266"/>
        <end position="286"/>
    </location>
</feature>
<feature type="transmembrane region" description="Helical" evidence="14">
    <location>
        <begin position="496"/>
        <end position="529"/>
    </location>
</feature>
<keyword evidence="8 12" id="KW-0406">Ion transport</keyword>
<evidence type="ECO:0000256" key="6">
    <source>
        <dbReference type="ARBA" id="ARBA00022989"/>
    </source>
</evidence>
<dbReference type="Gene3D" id="1.10.287.770">
    <property type="entry name" value="YojJ-like"/>
    <property type="match status" value="1"/>
</dbReference>
<dbReference type="KEGG" id="scac:106080355"/>
<feature type="transmembrane region" description="Helical" evidence="14">
    <location>
        <begin position="99"/>
        <end position="120"/>
    </location>
</feature>
<proteinExistence type="inferred from homology"/>
<feature type="compositionally biased region" description="Basic and acidic residues" evidence="13">
    <location>
        <begin position="266"/>
        <end position="276"/>
    </location>
</feature>
<evidence type="ECO:0000256" key="10">
    <source>
        <dbReference type="ARBA" id="ARBA00023201"/>
    </source>
</evidence>
<evidence type="ECO:0000256" key="2">
    <source>
        <dbReference type="ARBA" id="ARBA00007193"/>
    </source>
</evidence>
<evidence type="ECO:0000256" key="4">
    <source>
        <dbReference type="ARBA" id="ARBA00022461"/>
    </source>
</evidence>
<dbReference type="PRINTS" id="PR01078">
    <property type="entry name" value="AMINACHANNEL"/>
</dbReference>
<dbReference type="GO" id="GO:0005886">
    <property type="term" value="C:plasma membrane"/>
    <property type="evidence" value="ECO:0007669"/>
    <property type="project" value="TreeGrafter"/>
</dbReference>
<evidence type="ECO:0000256" key="13">
    <source>
        <dbReference type="SAM" id="MobiDB-lite"/>
    </source>
</evidence>
<evidence type="ECO:0008006" key="17">
    <source>
        <dbReference type="Google" id="ProtNLM"/>
    </source>
</evidence>
<keyword evidence="4 12" id="KW-0894">Sodium channel</keyword>
<comment type="subcellular location">
    <subcellularLocation>
        <location evidence="1">Membrane</location>
        <topology evidence="1">Multi-pass membrane protein</topology>
    </subcellularLocation>
</comment>
<evidence type="ECO:0000256" key="7">
    <source>
        <dbReference type="ARBA" id="ARBA00023053"/>
    </source>
</evidence>
<evidence type="ECO:0000256" key="8">
    <source>
        <dbReference type="ARBA" id="ARBA00023065"/>
    </source>
</evidence>
<dbReference type="PANTHER" id="PTHR11690">
    <property type="entry name" value="AMILORIDE-SENSITIVE SODIUM CHANNEL-RELATED"/>
    <property type="match status" value="1"/>
</dbReference>
<keyword evidence="3 12" id="KW-0813">Transport</keyword>
<evidence type="ECO:0000313" key="16">
    <source>
        <dbReference type="Proteomes" id="UP000095300"/>
    </source>
</evidence>
<evidence type="ECO:0000256" key="12">
    <source>
        <dbReference type="RuleBase" id="RU000679"/>
    </source>
</evidence>
<reference evidence="15" key="1">
    <citation type="submission" date="2020-05" db="UniProtKB">
        <authorList>
            <consortium name="EnsemblMetazoa"/>
        </authorList>
    </citation>
    <scope>IDENTIFICATION</scope>
    <source>
        <strain evidence="15">USDA</strain>
    </source>
</reference>
<dbReference type="OrthoDB" id="5874059at2759"/>
<sequence length="610" mass="71621">MKNSTKSTPDEGDVSVEKERRETSFSQKEQVKGGFKPAQPEALRRLNQKYASGGEGLGKKSVPKVREDAMELLASFSEKTTVHGMGRIFSRKANKYERCFWLLTFSLAVFGTTYVCIVLSERFKAGNLQSIVDDTGAPVYKIPFPVITICNVNHLNWDRIDEAKQRFLPGETNNETLQMFEKVIGLFDRLEFGRFNVFSALENQSIHLVEQVNFTQVFEFMTWRCEELLTNCMWRHREMECCDIFLKRRSKNAICWSFNTVETPEGKQRQKEDAKYPWRTGSSGPQSALSVRAIIDKEKHYSYEVERGITVMITEPNVWHRDPYFIQENTETTIGIDPTIYQHDDNTRSLSSTQRQCIFHDEHEKYDLMVLPGFEYNIENCEAECHQMHLEKYCNCTMDLLFPPGKHRYCGVKDLLCLARNNDYFMYTYQFGSENYLYHTYEKMRCKCFNNCYSLQYMTYVRPTFLPADVRGSKSYVDLDIHFRSETMMIYRTSLVFTWIDLMVAFGGIAGLFMGCSLISAVEVLYFLFIQVPTFAYKEFQNKKELQKKDAQQQFQQNIQQSSYYSKPTNYNLRSYYRKPSKQQKNRIAIVEDMDKHYINSFYLPTKIPY</sequence>
<dbReference type="Pfam" id="PF00858">
    <property type="entry name" value="ASC"/>
    <property type="match status" value="1"/>
</dbReference>
<gene>
    <name evidence="15" type="primary">106080355</name>
</gene>
<accession>A0A1I8NYM7</accession>
<evidence type="ECO:0000256" key="5">
    <source>
        <dbReference type="ARBA" id="ARBA00022692"/>
    </source>
</evidence>
<dbReference type="EnsemblMetazoa" id="SCAU003235-RA">
    <property type="protein sequence ID" value="SCAU003235-PA"/>
    <property type="gene ID" value="SCAU003235"/>
</dbReference>